<geneLocation type="plasmid" evidence="1">
    <name>pRmeGR4a</name>
</geneLocation>
<dbReference type="AlphaFoldDB" id="Q3L5D1"/>
<reference evidence="1" key="1">
    <citation type="journal article" date="2005" name="Plasmid">
        <title>An antisense RNA plays a central role in the replication control of a repC plasmid.</title>
        <authorList>
            <person name="Izquierdo J."/>
            <person name="Venkova-Canova T."/>
            <person name="Ramirez-Romero M.A."/>
            <person name="Tellez-Sosa J."/>
            <person name="Hernandez-Lucas I."/>
            <person name="Sanjuan J."/>
            <person name="Cevallos M.A."/>
        </authorList>
    </citation>
    <scope>NUCLEOTIDE SEQUENCE</scope>
    <source>
        <strain evidence="1">GR4</strain>
        <plasmid evidence="1">pRmeGR4a</plasmid>
    </source>
</reference>
<sequence length="55" mass="5682">MRCAAAAYAGRAGAAGKRDQFEATASVRYIGVSRITVPQGPDSGSAGLTCHFRSH</sequence>
<organism evidence="1">
    <name type="scientific">Rhizobium meliloti</name>
    <name type="common">Ensifer meliloti</name>
    <name type="synonym">Sinorhizobium meliloti</name>
    <dbReference type="NCBI Taxonomy" id="382"/>
    <lineage>
        <taxon>Bacteria</taxon>
        <taxon>Pseudomonadati</taxon>
        <taxon>Pseudomonadota</taxon>
        <taxon>Alphaproteobacteria</taxon>
        <taxon>Hyphomicrobiales</taxon>
        <taxon>Rhizobiaceae</taxon>
        <taxon>Sinorhizobium/Ensifer group</taxon>
        <taxon>Sinorhizobium</taxon>
    </lineage>
</organism>
<keyword evidence="1" id="KW-0614">Plasmid</keyword>
<dbReference type="EMBL" id="AY682089">
    <property type="protein sequence ID" value="ABA55659.1"/>
    <property type="molecule type" value="Genomic_DNA"/>
</dbReference>
<evidence type="ECO:0000313" key="1">
    <source>
        <dbReference type="EMBL" id="ABA55659.1"/>
    </source>
</evidence>
<name>Q3L5D1_RHIML</name>
<protein>
    <submittedName>
        <fullName evidence="1">Uncharacterized protein</fullName>
    </submittedName>
</protein>
<accession>Q3L5D1</accession>
<proteinExistence type="predicted"/>